<name>A0A521C9B7_9SPHI</name>
<keyword evidence="3" id="KW-1185">Reference proteome</keyword>
<keyword evidence="1" id="KW-1133">Transmembrane helix</keyword>
<feature type="transmembrane region" description="Helical" evidence="1">
    <location>
        <begin position="33"/>
        <end position="52"/>
    </location>
</feature>
<feature type="transmembrane region" description="Helical" evidence="1">
    <location>
        <begin position="7"/>
        <end position="27"/>
    </location>
</feature>
<evidence type="ECO:0000313" key="2">
    <source>
        <dbReference type="EMBL" id="SMO55965.1"/>
    </source>
</evidence>
<organism evidence="2 3">
    <name type="scientific">Solitalea koreensis</name>
    <dbReference type="NCBI Taxonomy" id="543615"/>
    <lineage>
        <taxon>Bacteria</taxon>
        <taxon>Pseudomonadati</taxon>
        <taxon>Bacteroidota</taxon>
        <taxon>Sphingobacteriia</taxon>
        <taxon>Sphingobacteriales</taxon>
        <taxon>Sphingobacteriaceae</taxon>
        <taxon>Solitalea</taxon>
    </lineage>
</organism>
<gene>
    <name evidence="2" type="ORF">SAMN06265350_103306</name>
</gene>
<evidence type="ECO:0000256" key="1">
    <source>
        <dbReference type="SAM" id="Phobius"/>
    </source>
</evidence>
<accession>A0A521C9B7</accession>
<evidence type="ECO:0000313" key="3">
    <source>
        <dbReference type="Proteomes" id="UP000315971"/>
    </source>
</evidence>
<protein>
    <submittedName>
        <fullName evidence="2">Uncharacterized protein</fullName>
    </submittedName>
</protein>
<proteinExistence type="predicted"/>
<reference evidence="2 3" key="1">
    <citation type="submission" date="2017-05" db="EMBL/GenBank/DDBJ databases">
        <authorList>
            <person name="Varghese N."/>
            <person name="Submissions S."/>
        </authorList>
    </citation>
    <scope>NUCLEOTIDE SEQUENCE [LARGE SCALE GENOMIC DNA]</scope>
    <source>
        <strain evidence="2 3">DSM 21342</strain>
    </source>
</reference>
<keyword evidence="1" id="KW-0812">Transmembrane</keyword>
<keyword evidence="1" id="KW-0472">Membrane</keyword>
<dbReference type="EMBL" id="FXSZ01000003">
    <property type="protein sequence ID" value="SMO55965.1"/>
    <property type="molecule type" value="Genomic_DNA"/>
</dbReference>
<dbReference type="Proteomes" id="UP000315971">
    <property type="component" value="Unassembled WGS sequence"/>
</dbReference>
<dbReference type="AlphaFoldDB" id="A0A521C9B7"/>
<sequence length="70" mass="8043">MLWKKLLLNTGLNILLFVSLISILYAIQEKNLLKITMVSAAFFLFLAIKLAYVKKVKEAMKIEKKTKKGK</sequence>
<dbReference type="RefSeq" id="WP_221929035.1">
    <property type="nucleotide sequence ID" value="NZ_FXSZ01000003.1"/>
</dbReference>